<dbReference type="InterPro" id="IPR018316">
    <property type="entry name" value="Tubulin/FtsZ_2-layer-sand-dom"/>
</dbReference>
<dbReference type="PANTHER" id="PTHR30314:SF3">
    <property type="entry name" value="MITOCHONDRIAL DIVISION PROTEIN FSZA"/>
    <property type="match status" value="1"/>
</dbReference>
<evidence type="ECO:0000256" key="1">
    <source>
        <dbReference type="ARBA" id="ARBA00022741"/>
    </source>
</evidence>
<dbReference type="AlphaFoldDB" id="A0A1B1TC88"/>
<dbReference type="InterPro" id="IPR024757">
    <property type="entry name" value="FtsZ_C"/>
</dbReference>
<evidence type="ECO:0000256" key="2">
    <source>
        <dbReference type="ARBA" id="ARBA00023134"/>
    </source>
</evidence>
<sequence length="153" mass="16395">MCIKLSMERLAWQARDRKSDWESGSVVGIEELVEGLVTTLAKVGKINLDLMDLKSIVGKPGNTTLVVGTGFTNEPEKVVKVAQQSPLYDINVEGAKGCLIQVEGGPDMTLSHLNLVSDGFLSVLDPDCQVILGARSSEEMIGKLRLVAVLSGL</sequence>
<dbReference type="InterPro" id="IPR037103">
    <property type="entry name" value="Tubulin/FtsZ-like_C"/>
</dbReference>
<evidence type="ECO:0000259" key="4">
    <source>
        <dbReference type="SMART" id="SM00865"/>
    </source>
</evidence>
<dbReference type="GO" id="GO:0005525">
    <property type="term" value="F:GTP binding"/>
    <property type="evidence" value="ECO:0007669"/>
    <property type="project" value="UniProtKB-KW"/>
</dbReference>
<dbReference type="EMBL" id="KP211856">
    <property type="protein sequence ID" value="ANV79885.1"/>
    <property type="molecule type" value="Genomic_DNA"/>
</dbReference>
<dbReference type="GO" id="GO:0051301">
    <property type="term" value="P:cell division"/>
    <property type="evidence" value="ECO:0007669"/>
    <property type="project" value="TreeGrafter"/>
</dbReference>
<dbReference type="GO" id="GO:0005737">
    <property type="term" value="C:cytoplasm"/>
    <property type="evidence" value="ECO:0007669"/>
    <property type="project" value="TreeGrafter"/>
</dbReference>
<reference evidence="5" key="1">
    <citation type="submission" date="2014-11" db="EMBL/GenBank/DDBJ databases">
        <authorList>
            <person name="Zhu J."/>
            <person name="Qi W."/>
            <person name="Song R."/>
        </authorList>
    </citation>
    <scope>NUCLEOTIDE SEQUENCE</scope>
</reference>
<protein>
    <recommendedName>
        <fullName evidence="4">Tubulin/FtsZ 2-layer sandwich domain-containing protein</fullName>
    </recommendedName>
</protein>
<dbReference type="SUPFAM" id="SSF55307">
    <property type="entry name" value="Tubulin C-terminal domain-like"/>
    <property type="match status" value="1"/>
</dbReference>
<dbReference type="InterPro" id="IPR045061">
    <property type="entry name" value="FtsZ/CetZ"/>
</dbReference>
<dbReference type="GO" id="GO:0003924">
    <property type="term" value="F:GTPase activity"/>
    <property type="evidence" value="ECO:0007669"/>
    <property type="project" value="InterPro"/>
</dbReference>
<name>A0A1B1TC88_9ARCH</name>
<evidence type="ECO:0000313" key="5">
    <source>
        <dbReference type="EMBL" id="ANV79885.1"/>
    </source>
</evidence>
<dbReference type="SMART" id="SM00865">
    <property type="entry name" value="Tubulin_C"/>
    <property type="match status" value="1"/>
</dbReference>
<keyword evidence="3" id="KW-0132">Cell division</keyword>
<proteinExistence type="predicted"/>
<reference evidence="5" key="2">
    <citation type="journal article" date="2015" name="ISME J.">
        <title>A new class of marine Euryarchaeota group II from the Mediterranean deep chlorophyll maximum.</title>
        <authorList>
            <person name="Martin-Cuadrado A.B."/>
            <person name="Garcia-Heredia I."/>
            <person name="Molto A.G."/>
            <person name="Lopez-Ubeda R."/>
            <person name="Kimes N."/>
            <person name="Lopez-Garcia P."/>
            <person name="Moreira D."/>
            <person name="Rodriguez-Valera F."/>
        </authorList>
    </citation>
    <scope>NUCLEOTIDE SEQUENCE</scope>
</reference>
<dbReference type="InterPro" id="IPR008280">
    <property type="entry name" value="Tub_FtsZ_C"/>
</dbReference>
<keyword evidence="3" id="KW-0131">Cell cycle</keyword>
<keyword evidence="3" id="KW-0717">Septation</keyword>
<keyword evidence="1" id="KW-0547">Nucleotide-binding</keyword>
<dbReference type="Pfam" id="PF12327">
    <property type="entry name" value="FtsZ_C"/>
    <property type="match status" value="1"/>
</dbReference>
<evidence type="ECO:0000256" key="3">
    <source>
        <dbReference type="ARBA" id="ARBA00023210"/>
    </source>
</evidence>
<keyword evidence="2" id="KW-0342">GTP-binding</keyword>
<organism evidence="5">
    <name type="scientific">uncultured Poseidoniia archaeon</name>
    <dbReference type="NCBI Taxonomy" id="1697135"/>
    <lineage>
        <taxon>Archaea</taxon>
        <taxon>Methanobacteriati</taxon>
        <taxon>Thermoplasmatota</taxon>
        <taxon>Candidatus Poseidoniia</taxon>
        <taxon>environmental samples</taxon>
    </lineage>
</organism>
<accession>A0A1B1TC88</accession>
<dbReference type="PANTHER" id="PTHR30314">
    <property type="entry name" value="CELL DIVISION PROTEIN FTSZ-RELATED"/>
    <property type="match status" value="1"/>
</dbReference>
<dbReference type="GO" id="GO:0032153">
    <property type="term" value="C:cell division site"/>
    <property type="evidence" value="ECO:0007669"/>
    <property type="project" value="TreeGrafter"/>
</dbReference>
<feature type="domain" description="Tubulin/FtsZ 2-layer sandwich" evidence="4">
    <location>
        <begin position="46"/>
        <end position="153"/>
    </location>
</feature>
<dbReference type="Gene3D" id="3.30.1330.20">
    <property type="entry name" value="Tubulin/FtsZ, C-terminal domain"/>
    <property type="match status" value="1"/>
</dbReference>